<dbReference type="GO" id="GO:0016887">
    <property type="term" value="F:ATP hydrolysis activity"/>
    <property type="evidence" value="ECO:0007669"/>
    <property type="project" value="InterPro"/>
</dbReference>
<accession>A0A8B3RTN1</accession>
<protein>
    <submittedName>
        <fullName evidence="2">ATP-binding cassette domain-containing protein</fullName>
    </submittedName>
</protein>
<dbReference type="InterPro" id="IPR027417">
    <property type="entry name" value="P-loop_NTPase"/>
</dbReference>
<dbReference type="Pfam" id="PF00005">
    <property type="entry name" value="ABC_tran"/>
    <property type="match status" value="1"/>
</dbReference>
<keyword evidence="2" id="KW-0547">Nucleotide-binding</keyword>
<proteinExistence type="predicted"/>
<dbReference type="AlphaFoldDB" id="A0A8B3RTN1"/>
<dbReference type="GO" id="GO:0005524">
    <property type="term" value="F:ATP binding"/>
    <property type="evidence" value="ECO:0007669"/>
    <property type="project" value="UniProtKB-KW"/>
</dbReference>
<dbReference type="Proteomes" id="UP000292223">
    <property type="component" value="Unassembled WGS sequence"/>
</dbReference>
<keyword evidence="2" id="KW-0067">ATP-binding</keyword>
<comment type="caution">
    <text evidence="2">The sequence shown here is derived from an EMBL/GenBank/DDBJ whole genome shotgun (WGS) entry which is preliminary data.</text>
</comment>
<feature type="domain" description="ABC transporter" evidence="1">
    <location>
        <begin position="1"/>
        <end position="39"/>
    </location>
</feature>
<evidence type="ECO:0000313" key="2">
    <source>
        <dbReference type="EMBL" id="RYU31539.1"/>
    </source>
</evidence>
<dbReference type="SUPFAM" id="SSF52540">
    <property type="entry name" value="P-loop containing nucleoside triphosphate hydrolases"/>
    <property type="match status" value="1"/>
</dbReference>
<dbReference type="RefSeq" id="WP_101008481.1">
    <property type="nucleotide sequence ID" value="NZ_JADMHW010000014.1"/>
</dbReference>
<evidence type="ECO:0000259" key="1">
    <source>
        <dbReference type="Pfam" id="PF00005"/>
    </source>
</evidence>
<sequence>MSFELYEGDILVVIGGDGSGKSTLMKLIGRLLFSSEGKFKNFSSEECVFLIEESAFIRN</sequence>
<name>A0A8B3RTN1_ENTFL</name>
<dbReference type="Gene3D" id="3.40.50.300">
    <property type="entry name" value="P-loop containing nucleotide triphosphate hydrolases"/>
    <property type="match status" value="1"/>
</dbReference>
<dbReference type="EMBL" id="SEWT01000007">
    <property type="protein sequence ID" value="RYU31539.1"/>
    <property type="molecule type" value="Genomic_DNA"/>
</dbReference>
<dbReference type="InterPro" id="IPR003439">
    <property type="entry name" value="ABC_transporter-like_ATP-bd"/>
</dbReference>
<reference evidence="2 3" key="1">
    <citation type="submission" date="2019-02" db="EMBL/GenBank/DDBJ databases">
        <title>From farm to fork: dissemination of Tn554::fexA-optrA in linezolid-resistant Enterococcus faecalis clones from chicken feces and meat in Tunisia.</title>
        <authorList>
            <person name="Tedim A.P."/>
            <person name="Elghaieb H."/>
            <person name="Abbassi M.S."/>
            <person name="Novais C."/>
            <person name="Hassen A."/>
            <person name="Peixe L."/>
            <person name="Freitas A.R."/>
        </authorList>
    </citation>
    <scope>NUCLEOTIDE SEQUENCE [LARGE SCALE GENOMIC DNA]</scope>
    <source>
        <strain evidence="2 3">728T</strain>
    </source>
</reference>
<gene>
    <name evidence="2" type="ORF">EU507_10635</name>
</gene>
<evidence type="ECO:0000313" key="3">
    <source>
        <dbReference type="Proteomes" id="UP000292223"/>
    </source>
</evidence>
<organism evidence="2 3">
    <name type="scientific">Enterococcus faecalis</name>
    <name type="common">Streptococcus faecalis</name>
    <dbReference type="NCBI Taxonomy" id="1351"/>
    <lineage>
        <taxon>Bacteria</taxon>
        <taxon>Bacillati</taxon>
        <taxon>Bacillota</taxon>
        <taxon>Bacilli</taxon>
        <taxon>Lactobacillales</taxon>
        <taxon>Enterococcaceae</taxon>
        <taxon>Enterococcus</taxon>
    </lineage>
</organism>